<dbReference type="GO" id="GO:0048038">
    <property type="term" value="F:quinone binding"/>
    <property type="evidence" value="ECO:0007669"/>
    <property type="project" value="UniProtKB-KW"/>
</dbReference>
<proteinExistence type="inferred from homology"/>
<keyword evidence="8 12" id="KW-0408">Iron</keyword>
<dbReference type="Pfam" id="PF12838">
    <property type="entry name" value="Fer4_7"/>
    <property type="match status" value="1"/>
</dbReference>
<organism evidence="15 16">
    <name type="scientific">Euzebya pacifica</name>
    <dbReference type="NCBI Taxonomy" id="1608957"/>
    <lineage>
        <taxon>Bacteria</taxon>
        <taxon>Bacillati</taxon>
        <taxon>Actinomycetota</taxon>
        <taxon>Nitriliruptoria</taxon>
        <taxon>Euzebyales</taxon>
    </lineage>
</organism>
<evidence type="ECO:0000256" key="8">
    <source>
        <dbReference type="ARBA" id="ARBA00023004"/>
    </source>
</evidence>
<keyword evidence="3 12" id="KW-0004">4Fe-4S</keyword>
<evidence type="ECO:0000256" key="4">
    <source>
        <dbReference type="ARBA" id="ARBA00022719"/>
    </source>
</evidence>
<evidence type="ECO:0000256" key="11">
    <source>
        <dbReference type="ARBA" id="ARBA00023136"/>
    </source>
</evidence>
<keyword evidence="11 12" id="KW-0472">Membrane</keyword>
<dbReference type="HAMAP" id="MF_01351">
    <property type="entry name" value="NDH1_NuoI"/>
    <property type="match status" value="1"/>
</dbReference>
<comment type="subunit">
    <text evidence="12">NDH-1 is composed of 14 different subunits. Subunits NuoA, H, J, K, L, M, N constitute the membrane sector of the complex.</text>
</comment>
<dbReference type="FunFam" id="3.30.70.3270:FF:000007">
    <property type="entry name" value="NADH-quinone oxidoreductase subunit I"/>
    <property type="match status" value="1"/>
</dbReference>
<dbReference type="PANTHER" id="PTHR10849">
    <property type="entry name" value="NADH DEHYDROGENASE UBIQUINONE IRON-SULFUR PROTEIN 8, MITOCHONDRIAL"/>
    <property type="match status" value="1"/>
</dbReference>
<dbReference type="GO" id="GO:0051539">
    <property type="term" value="F:4 iron, 4 sulfur cluster binding"/>
    <property type="evidence" value="ECO:0007669"/>
    <property type="project" value="UniProtKB-KW"/>
</dbReference>
<feature type="compositionally biased region" description="Acidic residues" evidence="13">
    <location>
        <begin position="212"/>
        <end position="222"/>
    </location>
</feature>
<keyword evidence="12 15" id="KW-0830">Ubiquinone</keyword>
<dbReference type="GO" id="GO:0005886">
    <property type="term" value="C:plasma membrane"/>
    <property type="evidence" value="ECO:0007669"/>
    <property type="project" value="UniProtKB-SubCell"/>
</dbReference>
<keyword evidence="9 12" id="KW-0411">Iron-sulfur</keyword>
<evidence type="ECO:0000256" key="3">
    <source>
        <dbReference type="ARBA" id="ARBA00022485"/>
    </source>
</evidence>
<dbReference type="InterPro" id="IPR017896">
    <property type="entry name" value="4Fe4S_Fe-S-bd"/>
</dbReference>
<keyword evidence="16" id="KW-1185">Reference proteome</keyword>
<keyword evidence="5 12" id="KW-0479">Metal-binding</keyword>
<dbReference type="NCBIfam" id="TIGR01971">
    <property type="entry name" value="NuoI"/>
    <property type="match status" value="1"/>
</dbReference>
<dbReference type="PANTHER" id="PTHR10849:SF20">
    <property type="entry name" value="NADH DEHYDROGENASE [UBIQUINONE] IRON-SULFUR PROTEIN 8, MITOCHONDRIAL"/>
    <property type="match status" value="1"/>
</dbReference>
<comment type="similarity">
    <text evidence="1 12">Belongs to the complex I 23 kDa subunit family.</text>
</comment>
<feature type="binding site" evidence="12">
    <location>
        <position position="58"/>
    </location>
    <ligand>
        <name>[4Fe-4S] cluster</name>
        <dbReference type="ChEBI" id="CHEBI:49883"/>
        <label>1</label>
    </ligand>
</feature>
<evidence type="ECO:0000256" key="1">
    <source>
        <dbReference type="ARBA" id="ARBA00010277"/>
    </source>
</evidence>
<dbReference type="Proteomes" id="UP000264006">
    <property type="component" value="Chromosome"/>
</dbReference>
<evidence type="ECO:0000256" key="2">
    <source>
        <dbReference type="ARBA" id="ARBA00022475"/>
    </source>
</evidence>
<name>A0A346Y418_9ACTN</name>
<keyword evidence="4 12" id="KW-0874">Quinone</keyword>
<dbReference type="InterPro" id="IPR017900">
    <property type="entry name" value="4Fe4S_Fe_S_CS"/>
</dbReference>
<dbReference type="GO" id="GO:0050136">
    <property type="term" value="F:NADH dehydrogenase (quinone) (non-electrogenic) activity"/>
    <property type="evidence" value="ECO:0007669"/>
    <property type="project" value="UniProtKB-UniRule"/>
</dbReference>
<feature type="region of interest" description="Disordered" evidence="13">
    <location>
        <begin position="188"/>
        <end position="222"/>
    </location>
</feature>
<dbReference type="EC" id="7.1.1.-" evidence="12"/>
<feature type="binding site" evidence="12">
    <location>
        <position position="55"/>
    </location>
    <ligand>
        <name>[4Fe-4S] cluster</name>
        <dbReference type="ChEBI" id="CHEBI:49883"/>
        <label>1</label>
    </ligand>
</feature>
<evidence type="ECO:0000256" key="7">
    <source>
        <dbReference type="ARBA" id="ARBA00022967"/>
    </source>
</evidence>
<feature type="binding site" evidence="12">
    <location>
        <position position="97"/>
    </location>
    <ligand>
        <name>[4Fe-4S] cluster</name>
        <dbReference type="ChEBI" id="CHEBI:49883"/>
        <label>2</label>
    </ligand>
</feature>
<gene>
    <name evidence="12" type="primary">nuoI</name>
    <name evidence="15" type="ORF">DVS28_a4554</name>
</gene>
<evidence type="ECO:0000313" key="15">
    <source>
        <dbReference type="EMBL" id="AXV09215.1"/>
    </source>
</evidence>
<evidence type="ECO:0000313" key="16">
    <source>
        <dbReference type="Proteomes" id="UP000264006"/>
    </source>
</evidence>
<keyword evidence="10 12" id="KW-0520">NAD</keyword>
<dbReference type="PROSITE" id="PS00198">
    <property type="entry name" value="4FE4S_FER_1"/>
    <property type="match status" value="1"/>
</dbReference>
<feature type="domain" description="4Fe-4S ferredoxin-type" evidence="14">
    <location>
        <begin position="42"/>
        <end position="73"/>
    </location>
</feature>
<evidence type="ECO:0000256" key="5">
    <source>
        <dbReference type="ARBA" id="ARBA00022723"/>
    </source>
</evidence>
<dbReference type="PROSITE" id="PS51379">
    <property type="entry name" value="4FE4S_FER_2"/>
    <property type="match status" value="2"/>
</dbReference>
<reference evidence="15 16" key="1">
    <citation type="submission" date="2018-09" db="EMBL/GenBank/DDBJ databases">
        <title>Complete genome sequence of Euzebya sp. DY32-46 isolated from seawater of Pacific Ocean.</title>
        <authorList>
            <person name="Xu L."/>
            <person name="Wu Y.-H."/>
            <person name="Xu X.-W."/>
        </authorList>
    </citation>
    <scope>NUCLEOTIDE SEQUENCE [LARGE SCALE GENOMIC DNA]</scope>
    <source>
        <strain evidence="15 16">DY32-46</strain>
    </source>
</reference>
<evidence type="ECO:0000259" key="14">
    <source>
        <dbReference type="PROSITE" id="PS51379"/>
    </source>
</evidence>
<keyword evidence="6" id="KW-0677">Repeat</keyword>
<evidence type="ECO:0000256" key="12">
    <source>
        <dbReference type="HAMAP-Rule" id="MF_01351"/>
    </source>
</evidence>
<dbReference type="GO" id="GO:0009060">
    <property type="term" value="P:aerobic respiration"/>
    <property type="evidence" value="ECO:0007669"/>
    <property type="project" value="TreeGrafter"/>
</dbReference>
<feature type="binding site" evidence="12">
    <location>
        <position position="107"/>
    </location>
    <ligand>
        <name>[4Fe-4S] cluster</name>
        <dbReference type="ChEBI" id="CHEBI:49883"/>
        <label>1</label>
    </ligand>
</feature>
<feature type="binding site" evidence="12">
    <location>
        <position position="52"/>
    </location>
    <ligand>
        <name>[4Fe-4S] cluster</name>
        <dbReference type="ChEBI" id="CHEBI:49883"/>
        <label>1</label>
    </ligand>
</feature>
<dbReference type="NCBIfam" id="NF004537">
    <property type="entry name" value="PRK05888.1-3"/>
    <property type="match status" value="1"/>
</dbReference>
<dbReference type="GO" id="GO:0005506">
    <property type="term" value="F:iron ion binding"/>
    <property type="evidence" value="ECO:0007669"/>
    <property type="project" value="UniProtKB-UniRule"/>
</dbReference>
<accession>A0A346Y418</accession>
<comment type="cofactor">
    <cofactor evidence="12">
        <name>[4Fe-4S] cluster</name>
        <dbReference type="ChEBI" id="CHEBI:49883"/>
    </cofactor>
    <text evidence="12">Binds 2 [4Fe-4S] clusters per subunit.</text>
</comment>
<dbReference type="Gene3D" id="3.30.70.3270">
    <property type="match status" value="1"/>
</dbReference>
<evidence type="ECO:0000256" key="10">
    <source>
        <dbReference type="ARBA" id="ARBA00023027"/>
    </source>
</evidence>
<feature type="binding site" evidence="12">
    <location>
        <position position="100"/>
    </location>
    <ligand>
        <name>[4Fe-4S] cluster</name>
        <dbReference type="ChEBI" id="CHEBI:49883"/>
        <label>2</label>
    </ligand>
</feature>
<dbReference type="EMBL" id="CP031165">
    <property type="protein sequence ID" value="AXV09215.1"/>
    <property type="molecule type" value="Genomic_DNA"/>
</dbReference>
<dbReference type="SUPFAM" id="SSF54862">
    <property type="entry name" value="4Fe-4S ferredoxins"/>
    <property type="match status" value="1"/>
</dbReference>
<evidence type="ECO:0000256" key="13">
    <source>
        <dbReference type="SAM" id="MobiDB-lite"/>
    </source>
</evidence>
<protein>
    <recommendedName>
        <fullName evidence="12">NADH-quinone oxidoreductase subunit I</fullName>
        <ecNumber evidence="12">7.1.1.-</ecNumber>
    </recommendedName>
    <alternativeName>
        <fullName evidence="12">NADH dehydrogenase I subunit I</fullName>
    </alternativeName>
    <alternativeName>
        <fullName evidence="12">NDH-1 subunit I</fullName>
    </alternativeName>
</protein>
<dbReference type="InterPro" id="IPR010226">
    <property type="entry name" value="NADH_quinone_OxRdtase_chainI"/>
</dbReference>
<feature type="domain" description="4Fe-4S ferredoxin-type" evidence="14">
    <location>
        <begin position="88"/>
        <end position="117"/>
    </location>
</feature>
<evidence type="ECO:0000256" key="9">
    <source>
        <dbReference type="ARBA" id="ARBA00023014"/>
    </source>
</evidence>
<comment type="catalytic activity">
    <reaction evidence="12">
        <text>a quinone + NADH + 5 H(+)(in) = a quinol + NAD(+) + 4 H(+)(out)</text>
        <dbReference type="Rhea" id="RHEA:57888"/>
        <dbReference type="ChEBI" id="CHEBI:15378"/>
        <dbReference type="ChEBI" id="CHEBI:24646"/>
        <dbReference type="ChEBI" id="CHEBI:57540"/>
        <dbReference type="ChEBI" id="CHEBI:57945"/>
        <dbReference type="ChEBI" id="CHEBI:132124"/>
    </reaction>
</comment>
<dbReference type="AlphaFoldDB" id="A0A346Y418"/>
<feature type="binding site" evidence="12">
    <location>
        <position position="103"/>
    </location>
    <ligand>
        <name>[4Fe-4S] cluster</name>
        <dbReference type="ChEBI" id="CHEBI:49883"/>
        <label>2</label>
    </ligand>
</feature>
<evidence type="ECO:0000256" key="6">
    <source>
        <dbReference type="ARBA" id="ARBA00022737"/>
    </source>
</evidence>
<dbReference type="KEGG" id="euz:DVS28_a4554"/>
<feature type="binding site" evidence="12">
    <location>
        <position position="62"/>
    </location>
    <ligand>
        <name>[4Fe-4S] cluster</name>
        <dbReference type="ChEBI" id="CHEBI:49883"/>
        <label>2</label>
    </ligand>
</feature>
<comment type="function">
    <text evidence="12">NDH-1 shuttles electrons from NADH, via FMN and iron-sulfur (Fe-S) centers, to quinones in the respiratory chain. The immediate electron acceptor for the enzyme in this species is believed to be ubiquinone. Couples the redox reaction to proton translocation (for every two electrons transferred, four hydrogen ions are translocated across the cytoplasmic membrane), and thus conserves the redox energy in a proton gradient.</text>
</comment>
<sequence length="222" mass="24424">MFNAMLKGFGLTFKTMFRPPVTTQYPEVKRPTQPRFHGRHVLNRHPDGLEKCVGCELCAWACPADAIFVMGADNSPDARFSPGERYGVDYQINYLRCIFCGLCIEACPTRALTMSNEYEIAGDNRDDLIFTKDQLLAPLPDGAQETPHTDAEVAARGLEYYENNFAGQQPLVSKGSAYVYDKRMTKAADGETMGAVATEPIPGTQTRPGNEDGIDDDGEVVA</sequence>
<keyword evidence="2 12" id="KW-1003">Cell membrane</keyword>
<dbReference type="RefSeq" id="WP_174236219.1">
    <property type="nucleotide sequence ID" value="NZ_CP031165.1"/>
</dbReference>
<keyword evidence="7 12" id="KW-1278">Translocase</keyword>
<comment type="subcellular location">
    <subcellularLocation>
        <location evidence="12">Cell membrane</location>
        <topology evidence="12">Peripheral membrane protein</topology>
    </subcellularLocation>
</comment>